<evidence type="ECO:0000313" key="3">
    <source>
        <dbReference type="EMBL" id="KAA8496183.1"/>
    </source>
</evidence>
<comment type="caution">
    <text evidence="3">The sequence shown here is derived from an EMBL/GenBank/DDBJ whole genome shotgun (WGS) entry which is preliminary data.</text>
</comment>
<feature type="region of interest" description="Disordered" evidence="2">
    <location>
        <begin position="115"/>
        <end position="136"/>
    </location>
</feature>
<evidence type="ECO:0000313" key="4">
    <source>
        <dbReference type="Proteomes" id="UP000324585"/>
    </source>
</evidence>
<accession>A0A5J4Z041</accession>
<proteinExistence type="predicted"/>
<protein>
    <submittedName>
        <fullName evidence="3">Uncharacterized protein</fullName>
    </submittedName>
</protein>
<dbReference type="EMBL" id="VRMN01000003">
    <property type="protein sequence ID" value="KAA8496183.1"/>
    <property type="molecule type" value="Genomic_DNA"/>
</dbReference>
<evidence type="ECO:0000256" key="2">
    <source>
        <dbReference type="SAM" id="MobiDB-lite"/>
    </source>
</evidence>
<gene>
    <name evidence="3" type="ORF">FVE85_2338</name>
</gene>
<organism evidence="3 4">
    <name type="scientific">Porphyridium purpureum</name>
    <name type="common">Red alga</name>
    <name type="synonym">Porphyridium cruentum</name>
    <dbReference type="NCBI Taxonomy" id="35688"/>
    <lineage>
        <taxon>Eukaryota</taxon>
        <taxon>Rhodophyta</taxon>
        <taxon>Bangiophyceae</taxon>
        <taxon>Porphyridiales</taxon>
        <taxon>Porphyridiaceae</taxon>
        <taxon>Porphyridium</taxon>
    </lineage>
</organism>
<keyword evidence="1" id="KW-0175">Coiled coil</keyword>
<name>A0A5J4Z041_PORPP</name>
<feature type="compositionally biased region" description="Basic and acidic residues" evidence="2">
    <location>
        <begin position="20"/>
        <end position="33"/>
    </location>
</feature>
<feature type="compositionally biased region" description="Acidic residues" evidence="2">
    <location>
        <begin position="1"/>
        <end position="13"/>
    </location>
</feature>
<feature type="region of interest" description="Disordered" evidence="2">
    <location>
        <begin position="1"/>
        <end position="44"/>
    </location>
</feature>
<keyword evidence="4" id="KW-1185">Reference proteome</keyword>
<reference evidence="4" key="1">
    <citation type="journal article" date="2019" name="Nat. Commun.">
        <title>Expansion of phycobilisome linker gene families in mesophilic red algae.</title>
        <authorList>
            <person name="Lee J."/>
            <person name="Kim D."/>
            <person name="Bhattacharya D."/>
            <person name="Yoon H.S."/>
        </authorList>
    </citation>
    <scope>NUCLEOTIDE SEQUENCE [LARGE SCALE GENOMIC DNA]</scope>
    <source>
        <strain evidence="4">CCMP 1328</strain>
    </source>
</reference>
<dbReference type="AlphaFoldDB" id="A0A5J4Z041"/>
<dbReference type="Proteomes" id="UP000324585">
    <property type="component" value="Unassembled WGS sequence"/>
</dbReference>
<feature type="coiled-coil region" evidence="1">
    <location>
        <begin position="150"/>
        <end position="200"/>
    </location>
</feature>
<sequence>MREEERMEEEDLESGYGLRETAEKVAAERDVRSDAGSQTVQRRSYTRSDVVMTALAGFASVKSVVARLSAVFAPVVDAVSARIEVFRERRRRIREEQERRLARRRQQRIARKQELENDDILGDGDRGDSRSRKRKSVFLGAPGSTGFLTEEELEAELRARRETRQRERDRYLRNMKQEKLEKLESQMNSLRQKLGTIDMNAMQIPDLESLEKL</sequence>
<evidence type="ECO:0000256" key="1">
    <source>
        <dbReference type="SAM" id="Coils"/>
    </source>
</evidence>